<accession>V4AK27</accession>
<organism evidence="2 3">
    <name type="scientific">Lottia gigantea</name>
    <name type="common">Giant owl limpet</name>
    <dbReference type="NCBI Taxonomy" id="225164"/>
    <lineage>
        <taxon>Eukaryota</taxon>
        <taxon>Metazoa</taxon>
        <taxon>Spiralia</taxon>
        <taxon>Lophotrochozoa</taxon>
        <taxon>Mollusca</taxon>
        <taxon>Gastropoda</taxon>
        <taxon>Patellogastropoda</taxon>
        <taxon>Lottioidea</taxon>
        <taxon>Lottiidae</taxon>
        <taxon>Lottia</taxon>
    </lineage>
</organism>
<dbReference type="AlphaFoldDB" id="V4AK27"/>
<dbReference type="KEGG" id="lgi:LOTGIDRAFT_153369"/>
<gene>
    <name evidence="2" type="ORF">LOTGIDRAFT_153369</name>
</gene>
<dbReference type="PANTHER" id="PTHR10773:SF19">
    <property type="match status" value="1"/>
</dbReference>
<evidence type="ECO:0000313" key="2">
    <source>
        <dbReference type="EMBL" id="ESO93896.1"/>
    </source>
</evidence>
<dbReference type="OMA" id="HANVEHE"/>
<dbReference type="OrthoDB" id="6158710at2759"/>
<feature type="region of interest" description="Disordered" evidence="1">
    <location>
        <begin position="104"/>
        <end position="157"/>
    </location>
</feature>
<evidence type="ECO:0000313" key="3">
    <source>
        <dbReference type="Proteomes" id="UP000030746"/>
    </source>
</evidence>
<proteinExistence type="predicted"/>
<dbReference type="Proteomes" id="UP000030746">
    <property type="component" value="Unassembled WGS sequence"/>
</dbReference>
<feature type="compositionally biased region" description="Acidic residues" evidence="1">
    <location>
        <begin position="119"/>
        <end position="130"/>
    </location>
</feature>
<protein>
    <submittedName>
        <fullName evidence="2">Uncharacterized protein</fullName>
    </submittedName>
</protein>
<dbReference type="CTD" id="20235948"/>
<name>V4AK27_LOTGI</name>
<dbReference type="GeneID" id="20235948"/>
<sequence>MDSLSRGKQIFNLSLKNNLSDSKECAQLKNDVAEPEMDQNCLLELFPEVLNSAVQEHNNEPSRIIQNLYADMVAPTTPTRIFLGSPDDLLEVIIDTGTHRDYDYGVDDNEEFQNSNADDVNEDPDYEPDKDETTTDGRLDDRIKQPSTKKHKPNLESDHAIREPCKNCKRNCLDKIDEKRRKEIWEAYWKLNYNGRRQYLFNNVHRNEKRRQTTQAPSRRKLSYEYFLKDEHGTAQVVCKVFFLCTLGYHPKNDKMINTVMKLTRPSDISPPPDKRGMQEPPNKINREPIKAHIESFNPCISHYRRAHAPNRRYLPSDVSIRMMYDDFKSTAVQKCSYDTYRQLIQDMKISFTKLGEEECEVCLQHELHVKSDHADLTDGVTCDRCSTWKRHNEAAASARVHYQTDASNADANILIRSVDLQKVIMLPLMPGNKTAIFTKRIIAFNETFAAVGKQSKKPSHIRERSLAVLWHEGIGGRQGK</sequence>
<keyword evidence="3" id="KW-1185">Reference proteome</keyword>
<dbReference type="RefSeq" id="XP_009055516.1">
    <property type="nucleotide sequence ID" value="XM_009057268.1"/>
</dbReference>
<dbReference type="HOGENOM" id="CLU_567773_0_0_1"/>
<dbReference type="EMBL" id="KB201890">
    <property type="protein sequence ID" value="ESO93896.1"/>
    <property type="molecule type" value="Genomic_DNA"/>
</dbReference>
<reference evidence="2 3" key="1">
    <citation type="journal article" date="2013" name="Nature">
        <title>Insights into bilaterian evolution from three spiralian genomes.</title>
        <authorList>
            <person name="Simakov O."/>
            <person name="Marletaz F."/>
            <person name="Cho S.J."/>
            <person name="Edsinger-Gonzales E."/>
            <person name="Havlak P."/>
            <person name="Hellsten U."/>
            <person name="Kuo D.H."/>
            <person name="Larsson T."/>
            <person name="Lv J."/>
            <person name="Arendt D."/>
            <person name="Savage R."/>
            <person name="Osoegawa K."/>
            <person name="de Jong P."/>
            <person name="Grimwood J."/>
            <person name="Chapman J.A."/>
            <person name="Shapiro H."/>
            <person name="Aerts A."/>
            <person name="Otillar R.P."/>
            <person name="Terry A.Y."/>
            <person name="Boore J.L."/>
            <person name="Grigoriev I.V."/>
            <person name="Lindberg D.R."/>
            <person name="Seaver E.C."/>
            <person name="Weisblat D.A."/>
            <person name="Putnam N.H."/>
            <person name="Rokhsar D.S."/>
        </authorList>
    </citation>
    <scope>NUCLEOTIDE SEQUENCE [LARGE SCALE GENOMIC DNA]</scope>
</reference>
<feature type="compositionally biased region" description="Basic and acidic residues" evidence="1">
    <location>
        <begin position="131"/>
        <end position="144"/>
    </location>
</feature>
<dbReference type="PANTHER" id="PTHR10773">
    <property type="entry name" value="DNA-DIRECTED RNA POLYMERASES I, II, AND III SUBUNIT RPABC2"/>
    <property type="match status" value="1"/>
</dbReference>
<evidence type="ECO:0000256" key="1">
    <source>
        <dbReference type="SAM" id="MobiDB-lite"/>
    </source>
</evidence>